<feature type="transmembrane region" description="Helical" evidence="9">
    <location>
        <begin position="31"/>
        <end position="50"/>
    </location>
</feature>
<comment type="catalytic activity">
    <reaction evidence="8">
        <text>3',5'-cyclic UMP + H2O = UMP + H(+)</text>
        <dbReference type="Rhea" id="RHEA:70575"/>
        <dbReference type="ChEBI" id="CHEBI:15377"/>
        <dbReference type="ChEBI" id="CHEBI:15378"/>
        <dbReference type="ChEBI" id="CHEBI:57865"/>
        <dbReference type="ChEBI" id="CHEBI:184387"/>
    </reaction>
    <physiologicalReaction direction="left-to-right" evidence="8">
        <dbReference type="Rhea" id="RHEA:70576"/>
    </physiologicalReaction>
</comment>
<name>A0ABW4RGY8_9BACL</name>
<dbReference type="Pfam" id="PF00753">
    <property type="entry name" value="Lactamase_B"/>
    <property type="match status" value="1"/>
</dbReference>
<gene>
    <name evidence="12" type="ORF">ACFSC9_07905</name>
</gene>
<dbReference type="CDD" id="cd07731">
    <property type="entry name" value="ComA-like_MBL-fold"/>
    <property type="match status" value="1"/>
</dbReference>
<dbReference type="InterPro" id="IPR036866">
    <property type="entry name" value="RibonucZ/Hydroxyglut_hydro"/>
</dbReference>
<evidence type="ECO:0000256" key="6">
    <source>
        <dbReference type="ARBA" id="ARBA00034221"/>
    </source>
</evidence>
<feature type="domain" description="Metallo-beta-lactamase" evidence="11">
    <location>
        <begin position="706"/>
        <end position="944"/>
    </location>
</feature>
<dbReference type="InterPro" id="IPR004477">
    <property type="entry name" value="ComEC_N"/>
</dbReference>
<comment type="caution">
    <text evidence="12">The sequence shown here is derived from an EMBL/GenBank/DDBJ whole genome shotgun (WGS) entry which is preliminary data.</text>
</comment>
<evidence type="ECO:0000259" key="11">
    <source>
        <dbReference type="SMART" id="SM00849"/>
    </source>
</evidence>
<accession>A0ABW4RGY8</accession>
<protein>
    <submittedName>
        <fullName evidence="12">ComEC/Rec2 family competence protein</fullName>
    </submittedName>
</protein>
<feature type="transmembrane region" description="Helical" evidence="9">
    <location>
        <begin position="670"/>
        <end position="688"/>
    </location>
</feature>
<dbReference type="RefSeq" id="WP_347325722.1">
    <property type="nucleotide sequence ID" value="NZ_JBCGUH010000007.1"/>
</dbReference>
<feature type="transmembrane region" description="Helical" evidence="9">
    <location>
        <begin position="308"/>
        <end position="329"/>
    </location>
</feature>
<feature type="transmembrane region" description="Helical" evidence="9">
    <location>
        <begin position="528"/>
        <end position="548"/>
    </location>
</feature>
<evidence type="ECO:0000256" key="5">
    <source>
        <dbReference type="ARBA" id="ARBA00023136"/>
    </source>
</evidence>
<keyword evidence="4 9" id="KW-1133">Transmembrane helix</keyword>
<dbReference type="EMBL" id="JBHUEH010000011">
    <property type="protein sequence ID" value="MFD1885451.1"/>
    <property type="molecule type" value="Genomic_DNA"/>
</dbReference>
<evidence type="ECO:0000256" key="9">
    <source>
        <dbReference type="SAM" id="Phobius"/>
    </source>
</evidence>
<dbReference type="Pfam" id="PF03772">
    <property type="entry name" value="Competence"/>
    <property type="match status" value="1"/>
</dbReference>
<evidence type="ECO:0000256" key="2">
    <source>
        <dbReference type="ARBA" id="ARBA00022475"/>
    </source>
</evidence>
<evidence type="ECO:0000256" key="3">
    <source>
        <dbReference type="ARBA" id="ARBA00022692"/>
    </source>
</evidence>
<keyword evidence="2" id="KW-1003">Cell membrane</keyword>
<comment type="subcellular location">
    <subcellularLocation>
        <location evidence="1">Cell membrane</location>
        <topology evidence="1">Multi-pass membrane protein</topology>
    </subcellularLocation>
</comment>
<dbReference type="NCBIfam" id="TIGR00360">
    <property type="entry name" value="ComEC_N-term"/>
    <property type="match status" value="1"/>
</dbReference>
<dbReference type="Gene3D" id="3.60.15.10">
    <property type="entry name" value="Ribonuclease Z/Hydroxyacylglutathione hydrolase-like"/>
    <property type="match status" value="1"/>
</dbReference>
<proteinExistence type="predicted"/>
<feature type="transmembrane region" description="Helical" evidence="9">
    <location>
        <begin position="62"/>
        <end position="86"/>
    </location>
</feature>
<feature type="transmembrane region" description="Helical" evidence="9">
    <location>
        <begin position="336"/>
        <end position="355"/>
    </location>
</feature>
<keyword evidence="3 9" id="KW-0812">Transmembrane</keyword>
<feature type="transmembrane region" description="Helical" evidence="9">
    <location>
        <begin position="488"/>
        <end position="508"/>
    </location>
</feature>
<evidence type="ECO:0000313" key="13">
    <source>
        <dbReference type="Proteomes" id="UP001597233"/>
    </source>
</evidence>
<feature type="transmembrane region" description="Helical" evidence="9">
    <location>
        <begin position="439"/>
        <end position="457"/>
    </location>
</feature>
<evidence type="ECO:0000256" key="7">
    <source>
        <dbReference type="ARBA" id="ARBA00034301"/>
    </source>
</evidence>
<evidence type="ECO:0000256" key="4">
    <source>
        <dbReference type="ARBA" id="ARBA00022989"/>
    </source>
</evidence>
<feature type="chain" id="PRO_5045497787" evidence="10">
    <location>
        <begin position="22"/>
        <end position="1123"/>
    </location>
</feature>
<dbReference type="Pfam" id="PF13567">
    <property type="entry name" value="DUF4131"/>
    <property type="match status" value="1"/>
</dbReference>
<dbReference type="SMART" id="SM00849">
    <property type="entry name" value="Lactamase_B"/>
    <property type="match status" value="1"/>
</dbReference>
<dbReference type="InterPro" id="IPR035681">
    <property type="entry name" value="ComA-like_MBL"/>
</dbReference>
<dbReference type="SUPFAM" id="SSF56281">
    <property type="entry name" value="Metallo-hydrolase/oxidoreductase"/>
    <property type="match status" value="1"/>
</dbReference>
<reference evidence="13" key="1">
    <citation type="journal article" date="2019" name="Int. J. Syst. Evol. Microbiol.">
        <title>The Global Catalogue of Microorganisms (GCM) 10K type strain sequencing project: providing services to taxonomists for standard genome sequencing and annotation.</title>
        <authorList>
            <consortium name="The Broad Institute Genomics Platform"/>
            <consortium name="The Broad Institute Genome Sequencing Center for Infectious Disease"/>
            <person name="Wu L."/>
            <person name="Ma J."/>
        </authorList>
    </citation>
    <scope>NUCLEOTIDE SEQUENCE [LARGE SCALE GENOMIC DNA]</scope>
    <source>
        <strain evidence="13">CCUG 54950</strain>
    </source>
</reference>
<comment type="function">
    <text evidence="7">Counteracts the endogenous Pycsar antiviral defense system. Phosphodiesterase that enables metal-dependent hydrolysis of host cyclic nucleotide Pycsar defense signals such as cCMP and cUMP.</text>
</comment>
<dbReference type="InterPro" id="IPR052159">
    <property type="entry name" value="Competence_DNA_uptake"/>
</dbReference>
<evidence type="ECO:0000256" key="1">
    <source>
        <dbReference type="ARBA" id="ARBA00004651"/>
    </source>
</evidence>
<comment type="catalytic activity">
    <reaction evidence="6">
        <text>3',5'-cyclic CMP + H2O = CMP + H(+)</text>
        <dbReference type="Rhea" id="RHEA:72675"/>
        <dbReference type="ChEBI" id="CHEBI:15377"/>
        <dbReference type="ChEBI" id="CHEBI:15378"/>
        <dbReference type="ChEBI" id="CHEBI:58003"/>
        <dbReference type="ChEBI" id="CHEBI:60377"/>
    </reaction>
    <physiologicalReaction direction="left-to-right" evidence="6">
        <dbReference type="Rhea" id="RHEA:72676"/>
    </physiologicalReaction>
</comment>
<feature type="signal peptide" evidence="10">
    <location>
        <begin position="1"/>
        <end position="21"/>
    </location>
</feature>
<keyword evidence="10" id="KW-0732">Signal</keyword>
<evidence type="ECO:0000313" key="12">
    <source>
        <dbReference type="EMBL" id="MFD1885451.1"/>
    </source>
</evidence>
<dbReference type="InterPro" id="IPR025405">
    <property type="entry name" value="DUF4131"/>
</dbReference>
<sequence>MTQTRPLVVLCVAWIAGNACAALLSGNSFWYAWSGVVILMLLGGMCLHFLARTSSPRSHLQVPVVIIRSVLLWMIVFIVAAAYWHWNDVCNTSQLPDILGQSRADLIGQQAKVTGVIAGDTDIDGDWVRFPLEVYQLQSVEPATTSVSQDSPDHPYHNVHQDHNEHAIHLPKHEMIIVQLKLAHEQELQLAAGWRRGDQIAVKGSWKEPGVARNFGAFDYRQYLRKQHIHWMMETNGADSLHTVELPLSIGAEYKGKMLRWNDHVRKQLGTQIERIFWAADQGYMKGLLIGDADDIDPASFAAFSRLGLTHILAISGLHIAIYVGLLLWLLRKIGLTKESACLIVMILLPFYVLLTGASPSAIRAGLMGMIGLYLASRGMLKDGLHILCVVGWMMLLYEPYYLLDVSFQLSFAVTAGLIIYVPLVHALLAKVPVRMRSAVAVTLVAQLISFPLTIYYFNQFSLLSFVANFLLVPVSGLLVLPLGTLALAISYVWLPVGIGLGSCVSWLNQWCFWLVDVLDAIPGMLTIWASPELWLILAYYGLLYVALRWMRDIQQWVEQHGDDPLYRSGNRRLPIHSVHPHAHTAHSHSAHSAHLYENNTHAHSAHSHAYTAHSYSHSHTTHSHAHTAYSCEADAVFVRADSLFYVIPFWKLYARRGLHWRVGWTRRRLRSIPALLLSLIILLGYWYHSPHHGSDGIVQFLDIGQGDSILITTPTGKHILVDGGGTVHFQPSGQQWRQRKQPYEVGNKLLVPLLKQRGVHELDAVIATHWDQDHVGGLQAVIEAIPVRQFLFNGTMPDHHQRAEMIQLLLDKKVPMYAPTAGMTMQPDEATRLDFLAPAASSSSSVAAVTAAPLIESAWTATEQQTMPSTLPTSLPVRENQNLYSLVFMLTLHGRHILFTGDADTTEEQSILNELQAQQLQWRPSAKADTKATNSYVGYANAIDPVKHENKLANTKQSVPKHTANTTKSITANNTTHTFNNIANSNISSVIKNNAANSTFTAIDQNNVNQYTTNRSALVPSADATLHVAPFPIPIDVLKVGHHGSKTSTSAAWLHYWQPRLSVISAGVNNRYGHPKQEVLDRLAAVHSAIARTDQQGEIQIRIDSSGHIQMRSMLEEAKFVN</sequence>
<evidence type="ECO:0000256" key="8">
    <source>
        <dbReference type="ARBA" id="ARBA00048505"/>
    </source>
</evidence>
<dbReference type="PANTHER" id="PTHR30619">
    <property type="entry name" value="DNA INTERNALIZATION/COMPETENCE PROTEIN COMEC/REC2"/>
    <property type="match status" value="1"/>
</dbReference>
<feature type="transmembrane region" description="Helical" evidence="9">
    <location>
        <begin position="463"/>
        <end position="481"/>
    </location>
</feature>
<dbReference type="InterPro" id="IPR001279">
    <property type="entry name" value="Metallo-B-lactamas"/>
</dbReference>
<dbReference type="PANTHER" id="PTHR30619:SF1">
    <property type="entry name" value="RECOMBINATION PROTEIN 2"/>
    <property type="match status" value="1"/>
</dbReference>
<keyword evidence="5 9" id="KW-0472">Membrane</keyword>
<dbReference type="Proteomes" id="UP001597233">
    <property type="component" value="Unassembled WGS sequence"/>
</dbReference>
<evidence type="ECO:0000256" key="10">
    <source>
        <dbReference type="SAM" id="SignalP"/>
    </source>
</evidence>
<organism evidence="12 13">
    <name type="scientific">Paenibacillus wenxiniae</name>
    <dbReference type="NCBI Taxonomy" id="1636843"/>
    <lineage>
        <taxon>Bacteria</taxon>
        <taxon>Bacillati</taxon>
        <taxon>Bacillota</taxon>
        <taxon>Bacilli</taxon>
        <taxon>Bacillales</taxon>
        <taxon>Paenibacillaceae</taxon>
        <taxon>Paenibacillus</taxon>
    </lineage>
</organism>
<feature type="transmembrane region" description="Helical" evidence="9">
    <location>
        <begin position="410"/>
        <end position="430"/>
    </location>
</feature>
<keyword evidence="13" id="KW-1185">Reference proteome</keyword>